<evidence type="ECO:0000256" key="3">
    <source>
        <dbReference type="ARBA" id="ARBA00022481"/>
    </source>
</evidence>
<comment type="subcellular location">
    <subcellularLocation>
        <location evidence="1">Membrane</location>
    </subcellularLocation>
</comment>
<evidence type="ECO:0000256" key="6">
    <source>
        <dbReference type="ARBA" id="ARBA00023136"/>
    </source>
</evidence>
<proteinExistence type="inferred from homology"/>
<evidence type="ECO:0000256" key="1">
    <source>
        <dbReference type="ARBA" id="ARBA00004370"/>
    </source>
</evidence>
<evidence type="ECO:0000313" key="11">
    <source>
        <dbReference type="Proteomes" id="UP000037035"/>
    </source>
</evidence>
<sequence>MSSYATNHHPNDHSSCDYRPEYDTTNPHKSGYQTTQTTASGSSYATYGVYGDVAQSSGSNLAGISSASTGNGSASGTVSYRKPDAKRKLVVTGDGGCGKTCLLIMYSENRFPEAYIPTVFENYVTMVPFPTDSSKFVELALWDTAGQEEYDRLRPLSYPESDVIFICFAIDFPTSLANVTDKWHPEVSHFCEGVPLILVGTKVKLIDLRKDQRTSDLLAAQGTTPITPQQGQAVAKEIGATYMEVIRLIIQCSAKHNIGVKEVFNAALRLAMRGRKMEKMKRRVCKIL</sequence>
<keyword evidence="7" id="KW-0449">Lipoprotein</keyword>
<protein>
    <submittedName>
        <fullName evidence="10">Uncharacterized protein</fullName>
    </submittedName>
</protein>
<keyword evidence="5" id="KW-0342">GTP-binding</keyword>
<dbReference type="Pfam" id="PF00071">
    <property type="entry name" value="Ras"/>
    <property type="match status" value="1"/>
</dbReference>
<dbReference type="SMART" id="SM00174">
    <property type="entry name" value="RHO"/>
    <property type="match status" value="1"/>
</dbReference>
<evidence type="ECO:0000256" key="5">
    <source>
        <dbReference type="ARBA" id="ARBA00023134"/>
    </source>
</evidence>
<dbReference type="PROSITE" id="PS51420">
    <property type="entry name" value="RHO"/>
    <property type="match status" value="1"/>
</dbReference>
<dbReference type="GO" id="GO:0007264">
    <property type="term" value="P:small GTPase-mediated signal transduction"/>
    <property type="evidence" value="ECO:0007669"/>
    <property type="project" value="InterPro"/>
</dbReference>
<keyword evidence="8" id="KW-0636">Prenylation</keyword>
<evidence type="ECO:0000256" key="4">
    <source>
        <dbReference type="ARBA" id="ARBA00022741"/>
    </source>
</evidence>
<name>A0A0L6VCA2_9BASI</name>
<feature type="region of interest" description="Disordered" evidence="9">
    <location>
        <begin position="1"/>
        <end position="39"/>
    </location>
</feature>
<keyword evidence="6" id="KW-0472">Membrane</keyword>
<dbReference type="Proteomes" id="UP000037035">
    <property type="component" value="Unassembled WGS sequence"/>
</dbReference>
<dbReference type="Gene3D" id="3.40.50.300">
    <property type="entry name" value="P-loop containing nucleotide triphosphate hydrolases"/>
    <property type="match status" value="1"/>
</dbReference>
<keyword evidence="4" id="KW-0547">Nucleotide-binding</keyword>
<dbReference type="SUPFAM" id="SSF52540">
    <property type="entry name" value="P-loop containing nucleoside triphosphate hydrolases"/>
    <property type="match status" value="1"/>
</dbReference>
<reference evidence="10 11" key="1">
    <citation type="submission" date="2015-08" db="EMBL/GenBank/DDBJ databases">
        <title>Next Generation Sequencing and Analysis of the Genome of Puccinia sorghi L Schw, the Causal Agent of Maize Common Rust.</title>
        <authorList>
            <person name="Rochi L."/>
            <person name="Burguener G."/>
            <person name="Darino M."/>
            <person name="Turjanski A."/>
            <person name="Kreff E."/>
            <person name="Dieguez M.J."/>
            <person name="Sacco F."/>
        </authorList>
    </citation>
    <scope>NUCLEOTIDE SEQUENCE [LARGE SCALE GENOMIC DNA]</scope>
    <source>
        <strain evidence="10 11">RO10H11247</strain>
    </source>
</reference>
<dbReference type="PROSITE" id="PS51419">
    <property type="entry name" value="RAB"/>
    <property type="match status" value="1"/>
</dbReference>
<dbReference type="SMART" id="SM00173">
    <property type="entry name" value="RAS"/>
    <property type="match status" value="1"/>
</dbReference>
<dbReference type="InterPro" id="IPR003578">
    <property type="entry name" value="Small_GTPase_Rho"/>
</dbReference>
<feature type="compositionally biased region" description="Polar residues" evidence="9">
    <location>
        <begin position="23"/>
        <end position="39"/>
    </location>
</feature>
<keyword evidence="3" id="KW-0488">Methylation</keyword>
<dbReference type="InterPro" id="IPR027417">
    <property type="entry name" value="P-loop_NTPase"/>
</dbReference>
<dbReference type="InterPro" id="IPR001806">
    <property type="entry name" value="Small_GTPase"/>
</dbReference>
<dbReference type="STRING" id="27349.A0A0L6VCA2"/>
<evidence type="ECO:0000313" key="10">
    <source>
        <dbReference type="EMBL" id="KNZ58396.1"/>
    </source>
</evidence>
<dbReference type="VEuPathDB" id="FungiDB:VP01_1937g3"/>
<dbReference type="PANTHER" id="PTHR24072">
    <property type="entry name" value="RHO FAMILY GTPASE"/>
    <property type="match status" value="1"/>
</dbReference>
<comment type="similarity">
    <text evidence="2">Belongs to the small GTPase superfamily. Rho family.</text>
</comment>
<dbReference type="FunFam" id="3.40.50.300:FF:000678">
    <property type="entry name" value="Rho GTPase Rho4"/>
    <property type="match status" value="1"/>
</dbReference>
<dbReference type="OrthoDB" id="8830751at2759"/>
<dbReference type="GO" id="GO:0016020">
    <property type="term" value="C:membrane"/>
    <property type="evidence" value="ECO:0007669"/>
    <property type="project" value="UniProtKB-SubCell"/>
</dbReference>
<dbReference type="CDD" id="cd04132">
    <property type="entry name" value="Rho4_like"/>
    <property type="match status" value="1"/>
</dbReference>
<dbReference type="SMART" id="SM00175">
    <property type="entry name" value="RAB"/>
    <property type="match status" value="1"/>
</dbReference>
<evidence type="ECO:0000256" key="7">
    <source>
        <dbReference type="ARBA" id="ARBA00023288"/>
    </source>
</evidence>
<comment type="caution">
    <text evidence="10">The sequence shown here is derived from an EMBL/GenBank/DDBJ whole genome shotgun (WGS) entry which is preliminary data.</text>
</comment>
<dbReference type="NCBIfam" id="TIGR00231">
    <property type="entry name" value="small_GTP"/>
    <property type="match status" value="1"/>
</dbReference>
<keyword evidence="11" id="KW-1185">Reference proteome</keyword>
<dbReference type="PRINTS" id="PR00449">
    <property type="entry name" value="RASTRNSFRMNG"/>
</dbReference>
<feature type="compositionally biased region" description="Basic and acidic residues" evidence="9">
    <location>
        <begin position="9"/>
        <end position="22"/>
    </location>
</feature>
<accession>A0A0L6VCA2</accession>
<dbReference type="GO" id="GO:0005525">
    <property type="term" value="F:GTP binding"/>
    <property type="evidence" value="ECO:0007669"/>
    <property type="project" value="UniProtKB-KW"/>
</dbReference>
<organism evidence="10 11">
    <name type="scientific">Puccinia sorghi</name>
    <dbReference type="NCBI Taxonomy" id="27349"/>
    <lineage>
        <taxon>Eukaryota</taxon>
        <taxon>Fungi</taxon>
        <taxon>Dikarya</taxon>
        <taxon>Basidiomycota</taxon>
        <taxon>Pucciniomycotina</taxon>
        <taxon>Pucciniomycetes</taxon>
        <taxon>Pucciniales</taxon>
        <taxon>Pucciniaceae</taxon>
        <taxon>Puccinia</taxon>
    </lineage>
</organism>
<gene>
    <name evidence="10" type="ORF">VP01_1937g3</name>
</gene>
<evidence type="ECO:0000256" key="2">
    <source>
        <dbReference type="ARBA" id="ARBA00010142"/>
    </source>
</evidence>
<dbReference type="GO" id="GO:0032506">
    <property type="term" value="P:cytokinetic process"/>
    <property type="evidence" value="ECO:0007669"/>
    <property type="project" value="UniProtKB-ARBA"/>
</dbReference>
<dbReference type="AlphaFoldDB" id="A0A0L6VCA2"/>
<evidence type="ECO:0000256" key="9">
    <source>
        <dbReference type="SAM" id="MobiDB-lite"/>
    </source>
</evidence>
<evidence type="ECO:0000256" key="8">
    <source>
        <dbReference type="ARBA" id="ARBA00023289"/>
    </source>
</evidence>
<dbReference type="InterPro" id="IPR005225">
    <property type="entry name" value="Small_GTP-bd"/>
</dbReference>
<dbReference type="PROSITE" id="PS51421">
    <property type="entry name" value="RAS"/>
    <property type="match status" value="1"/>
</dbReference>
<dbReference type="EMBL" id="LAVV01006767">
    <property type="protein sequence ID" value="KNZ58396.1"/>
    <property type="molecule type" value="Genomic_DNA"/>
</dbReference>
<dbReference type="GO" id="GO:0003924">
    <property type="term" value="F:GTPase activity"/>
    <property type="evidence" value="ECO:0007669"/>
    <property type="project" value="InterPro"/>
</dbReference>